<dbReference type="EMBL" id="FOHS01000004">
    <property type="protein sequence ID" value="SET93775.1"/>
    <property type="molecule type" value="Genomic_DNA"/>
</dbReference>
<protein>
    <submittedName>
        <fullName evidence="6">Surface antigen variable number repeat-containing protein</fullName>
    </submittedName>
</protein>
<evidence type="ECO:0000256" key="3">
    <source>
        <dbReference type="SAM" id="SignalP"/>
    </source>
</evidence>
<evidence type="ECO:0000313" key="6">
    <source>
        <dbReference type="EMBL" id="SET93775.1"/>
    </source>
</evidence>
<evidence type="ECO:0000259" key="5">
    <source>
        <dbReference type="Pfam" id="PF07244"/>
    </source>
</evidence>
<dbReference type="Gene3D" id="2.40.160.50">
    <property type="entry name" value="membrane protein fhac: a member of the omp85/tpsb transporter family"/>
    <property type="match status" value="1"/>
</dbReference>
<dbReference type="Gene3D" id="3.10.20.310">
    <property type="entry name" value="membrane protein fhac"/>
    <property type="match status" value="1"/>
</dbReference>
<proteinExistence type="predicted"/>
<feature type="domain" description="POTRA" evidence="5">
    <location>
        <begin position="60"/>
        <end position="133"/>
    </location>
</feature>
<dbReference type="Pfam" id="PF01103">
    <property type="entry name" value="Omp85"/>
    <property type="match status" value="1"/>
</dbReference>
<keyword evidence="2" id="KW-0472">Membrane</keyword>
<dbReference type="RefSeq" id="WP_177189872.1">
    <property type="nucleotide sequence ID" value="NZ_FOHS01000004.1"/>
</dbReference>
<dbReference type="Proteomes" id="UP000198697">
    <property type="component" value="Unassembled WGS sequence"/>
</dbReference>
<keyword evidence="3" id="KW-0732">Signal</keyword>
<comment type="subcellular location">
    <subcellularLocation>
        <location evidence="1">Membrane</location>
    </subcellularLocation>
</comment>
<keyword evidence="7" id="KW-1185">Reference proteome</keyword>
<feature type="signal peptide" evidence="3">
    <location>
        <begin position="1"/>
        <end position="22"/>
    </location>
</feature>
<dbReference type="InterPro" id="IPR010827">
    <property type="entry name" value="BamA/TamA_POTRA"/>
</dbReference>
<dbReference type="GO" id="GO:0019867">
    <property type="term" value="C:outer membrane"/>
    <property type="evidence" value="ECO:0007669"/>
    <property type="project" value="InterPro"/>
</dbReference>
<feature type="domain" description="Bacterial surface antigen (D15)" evidence="4">
    <location>
        <begin position="173"/>
        <end position="348"/>
    </location>
</feature>
<accession>A0A1I0IAT1</accession>
<evidence type="ECO:0000256" key="1">
    <source>
        <dbReference type="ARBA" id="ARBA00004370"/>
    </source>
</evidence>
<reference evidence="7" key="1">
    <citation type="submission" date="2016-10" db="EMBL/GenBank/DDBJ databases">
        <authorList>
            <person name="Varghese N."/>
            <person name="Submissions S."/>
        </authorList>
    </citation>
    <scope>NUCLEOTIDE SEQUENCE [LARGE SCALE GENOMIC DNA]</scope>
    <source>
        <strain evidence="7">DSM 15310</strain>
    </source>
</reference>
<name>A0A1I0IAT1_9BACT</name>
<dbReference type="AlphaFoldDB" id="A0A1I0IAT1"/>
<gene>
    <name evidence="6" type="ORF">SAMN04487998_3252</name>
</gene>
<dbReference type="InterPro" id="IPR000184">
    <property type="entry name" value="Bac_surfAg_D15"/>
</dbReference>
<organism evidence="6 7">
    <name type="scientific">Hymenobacter actinosclerus</name>
    <dbReference type="NCBI Taxonomy" id="82805"/>
    <lineage>
        <taxon>Bacteria</taxon>
        <taxon>Pseudomonadati</taxon>
        <taxon>Bacteroidota</taxon>
        <taxon>Cytophagia</taxon>
        <taxon>Cytophagales</taxon>
        <taxon>Hymenobacteraceae</taxon>
        <taxon>Hymenobacter</taxon>
    </lineage>
</organism>
<evidence type="ECO:0000256" key="2">
    <source>
        <dbReference type="ARBA" id="ARBA00023136"/>
    </source>
</evidence>
<dbReference type="Pfam" id="PF07244">
    <property type="entry name" value="POTRA"/>
    <property type="match status" value="1"/>
</dbReference>
<sequence>MLISLLLVLSGLFGWAAPSVSAGPAPAGARLLTAPLPDTLSRVGPDSLVQAQCPGYTRLRVGRVLFVGNKVTKEVVLRAELDFTEGDTLSAATLARQLERNRRRLFNLQLFHQVLVKAVCRDGELTVLYSFQERWYIFPVPIFSLADRNFRSWLDRADRWQRVDYGLHLVRRNFRGRNEQLLGNLQLGFNRKYELFYEAPGYGRRRRIGFGAGYSYYRSHALDYATSADRLRNLRQDADFPIERQYATVGLRWRRTVQLLAALDASYHREQVSDSVLYYNPRYFLNGPRREYLEFNLTTTLNRRNTFAYPLSGQYAQLQVGYRSFLDGRTPGSLSVRGRYARYLALGGPFYYAVGATAQLRVARALAYPDNRALGYDLLVRGYDAYVVDGRRLALLQQGLSLRLLDLGRVRLNGVPSSRFNNIPLAFYLNTFADVGYVGQRTVPAANQLPNRLLASAGVGLHLVTYYDWVFTLEYARTREQQGGVFFRTQFPI</sequence>
<feature type="chain" id="PRO_5011469220" evidence="3">
    <location>
        <begin position="23"/>
        <end position="493"/>
    </location>
</feature>
<dbReference type="STRING" id="82805.SAMN04487998_3252"/>
<evidence type="ECO:0000259" key="4">
    <source>
        <dbReference type="Pfam" id="PF01103"/>
    </source>
</evidence>
<evidence type="ECO:0000313" key="7">
    <source>
        <dbReference type="Proteomes" id="UP000198697"/>
    </source>
</evidence>